<proteinExistence type="predicted"/>
<dbReference type="Pfam" id="PF07833">
    <property type="entry name" value="Cu_amine_oxidN1"/>
    <property type="match status" value="1"/>
</dbReference>
<keyword evidence="3" id="KW-1185">Reference proteome</keyword>
<organism evidence="2 3">
    <name type="scientific">Lawsonibacter hominis</name>
    <dbReference type="NCBI Taxonomy" id="2763053"/>
    <lineage>
        <taxon>Bacteria</taxon>
        <taxon>Bacillati</taxon>
        <taxon>Bacillota</taxon>
        <taxon>Clostridia</taxon>
        <taxon>Eubacteriales</taxon>
        <taxon>Oscillospiraceae</taxon>
        <taxon>Lawsonibacter</taxon>
    </lineage>
</organism>
<evidence type="ECO:0000313" key="2">
    <source>
        <dbReference type="EMBL" id="MBC5733795.1"/>
    </source>
</evidence>
<dbReference type="AlphaFoldDB" id="A0A8J6JFF0"/>
<evidence type="ECO:0000259" key="1">
    <source>
        <dbReference type="Pfam" id="PF07833"/>
    </source>
</evidence>
<gene>
    <name evidence="2" type="ORF">H8S57_08645</name>
</gene>
<sequence length="253" mass="26581">MKNRRRDFIAGMLTMALLIGLVGTAGATVGKRTAELDYNNIQIALDGKTITPKDVNGNIVEPFAINGTVYLPVRAVGNALGLGVGWEQSTSTVNLVHLSGNTVSQTPTPVLTPVPVATPTPTPAYTYTPTPAPVSTPTPVQTAPVSVNNGYGGAPWIPDFGRVNGLTPSYFNASTSLYAIYVVPSFDAVEYYVDVLESVGMSYDKPFTDSIIDSGSGTSPVVFSYNGNPAYSVVIDVGRNPGEITIFVPMVTG</sequence>
<name>A0A8J6JFF0_9FIRM</name>
<accession>A0A8J6JFF0</accession>
<dbReference type="InterPro" id="IPR036582">
    <property type="entry name" value="Mao_N_sf"/>
</dbReference>
<feature type="domain" description="Copper amine oxidase-like N-terminal" evidence="1">
    <location>
        <begin position="27"/>
        <end position="94"/>
    </location>
</feature>
<dbReference type="Proteomes" id="UP000661435">
    <property type="component" value="Unassembled WGS sequence"/>
</dbReference>
<protein>
    <recommendedName>
        <fullName evidence="1">Copper amine oxidase-like N-terminal domain-containing protein</fullName>
    </recommendedName>
</protein>
<dbReference type="SUPFAM" id="SSF55383">
    <property type="entry name" value="Copper amine oxidase, domain N"/>
    <property type="match status" value="1"/>
</dbReference>
<dbReference type="InterPro" id="IPR012854">
    <property type="entry name" value="Cu_amine_oxidase-like_N"/>
</dbReference>
<evidence type="ECO:0000313" key="3">
    <source>
        <dbReference type="Proteomes" id="UP000661435"/>
    </source>
</evidence>
<dbReference type="RefSeq" id="WP_186907680.1">
    <property type="nucleotide sequence ID" value="NZ_JACOPP010000009.1"/>
</dbReference>
<comment type="caution">
    <text evidence="2">The sequence shown here is derived from an EMBL/GenBank/DDBJ whole genome shotgun (WGS) entry which is preliminary data.</text>
</comment>
<reference evidence="2" key="1">
    <citation type="submission" date="2020-08" db="EMBL/GenBank/DDBJ databases">
        <title>Genome public.</title>
        <authorList>
            <person name="Liu C."/>
            <person name="Sun Q."/>
        </authorList>
    </citation>
    <scope>NUCLEOTIDE SEQUENCE</scope>
    <source>
        <strain evidence="2">NSJ-51</strain>
    </source>
</reference>
<dbReference type="EMBL" id="JACOPP010000009">
    <property type="protein sequence ID" value="MBC5733795.1"/>
    <property type="molecule type" value="Genomic_DNA"/>
</dbReference>